<dbReference type="GO" id="GO:0008010">
    <property type="term" value="F:structural constituent of chitin-based larval cuticle"/>
    <property type="evidence" value="ECO:0007669"/>
    <property type="project" value="TreeGrafter"/>
</dbReference>
<dbReference type="PROSITE" id="PS51155">
    <property type="entry name" value="CHIT_BIND_RR_2"/>
    <property type="match status" value="1"/>
</dbReference>
<dbReference type="InterPro" id="IPR031311">
    <property type="entry name" value="CHIT_BIND_RR_consensus"/>
</dbReference>
<dbReference type="OrthoDB" id="6343684at2759"/>
<accession>A0A6P7H942</accession>
<dbReference type="PANTHER" id="PTHR10380">
    <property type="entry name" value="CUTICLE PROTEIN"/>
    <property type="match status" value="1"/>
</dbReference>
<feature type="signal peptide" evidence="3">
    <location>
        <begin position="1"/>
        <end position="17"/>
    </location>
</feature>
<dbReference type="KEGG" id="dvv:114345829"/>
<dbReference type="PROSITE" id="PS00233">
    <property type="entry name" value="CHIT_BIND_RR_1"/>
    <property type="match status" value="1"/>
</dbReference>
<gene>
    <name evidence="4" type="primary">LOC114345829</name>
</gene>
<dbReference type="InParanoid" id="A0A6P7H942"/>
<dbReference type="PRINTS" id="PR00947">
    <property type="entry name" value="CUTICLE"/>
</dbReference>
<dbReference type="Pfam" id="PF00379">
    <property type="entry name" value="Chitin_bind_4"/>
    <property type="match status" value="1"/>
</dbReference>
<keyword evidence="1 2" id="KW-0193">Cuticle</keyword>
<name>A0A6P7H942_DIAVI</name>
<evidence type="ECO:0000313" key="4">
    <source>
        <dbReference type="RefSeq" id="XP_028152430.1"/>
    </source>
</evidence>
<sequence length="240" mass="27826">MIKLFLLAALGVVATFAAPQVVSSTAAPVAANDYYRNNYFGNNYDPYYRQGNNYDPYYRNGNYRNNYYRNQYDPYRRNNYYDNDYYRNNHRNNYYNNDYYNKNNYYNNDYYKNNQYNKNVYNTEYRKNYVAGSEANARILRFESNYNPEGGYEYAYETDNGIAAQQQGFPIAPPDSPPSIGVTGFFSYTSPEGQQVYTRYTADENGYRVEDNGLQGGAVVRQGVLPVNAVVESSTAASQK</sequence>
<evidence type="ECO:0000256" key="2">
    <source>
        <dbReference type="PROSITE-ProRule" id="PRU00497"/>
    </source>
</evidence>
<dbReference type="InterPro" id="IPR050468">
    <property type="entry name" value="Cuticle_Struct_Prot"/>
</dbReference>
<keyword evidence="3" id="KW-0732">Signal</keyword>
<dbReference type="RefSeq" id="XP_028152430.1">
    <property type="nucleotide sequence ID" value="XM_028296629.1"/>
</dbReference>
<dbReference type="PANTHER" id="PTHR10380:SF173">
    <property type="entry name" value="CUTICULAR PROTEIN 47EF, ISOFORM C-RELATED"/>
    <property type="match status" value="1"/>
</dbReference>
<organism evidence="4">
    <name type="scientific">Diabrotica virgifera virgifera</name>
    <name type="common">western corn rootworm</name>
    <dbReference type="NCBI Taxonomy" id="50390"/>
    <lineage>
        <taxon>Eukaryota</taxon>
        <taxon>Metazoa</taxon>
        <taxon>Ecdysozoa</taxon>
        <taxon>Arthropoda</taxon>
        <taxon>Hexapoda</taxon>
        <taxon>Insecta</taxon>
        <taxon>Pterygota</taxon>
        <taxon>Neoptera</taxon>
        <taxon>Endopterygota</taxon>
        <taxon>Coleoptera</taxon>
        <taxon>Polyphaga</taxon>
        <taxon>Cucujiformia</taxon>
        <taxon>Chrysomeloidea</taxon>
        <taxon>Chrysomelidae</taxon>
        <taxon>Galerucinae</taxon>
        <taxon>Diabroticina</taxon>
        <taxon>Diabroticites</taxon>
        <taxon>Diabrotica</taxon>
    </lineage>
</organism>
<dbReference type="GO" id="GO:0062129">
    <property type="term" value="C:chitin-based extracellular matrix"/>
    <property type="evidence" value="ECO:0007669"/>
    <property type="project" value="TreeGrafter"/>
</dbReference>
<dbReference type="InterPro" id="IPR000618">
    <property type="entry name" value="Insect_cuticle"/>
</dbReference>
<evidence type="ECO:0000256" key="1">
    <source>
        <dbReference type="ARBA" id="ARBA00022460"/>
    </source>
</evidence>
<dbReference type="AlphaFoldDB" id="A0A6P7H942"/>
<evidence type="ECO:0000256" key="3">
    <source>
        <dbReference type="SAM" id="SignalP"/>
    </source>
</evidence>
<protein>
    <submittedName>
        <fullName evidence="4">Uncharacterized protein</fullName>
    </submittedName>
</protein>
<feature type="chain" id="PRO_5028325434" evidence="3">
    <location>
        <begin position="18"/>
        <end position="240"/>
    </location>
</feature>
<proteinExistence type="predicted"/>
<reference evidence="4" key="1">
    <citation type="submission" date="2025-08" db="UniProtKB">
        <authorList>
            <consortium name="RefSeq"/>
        </authorList>
    </citation>
    <scope>IDENTIFICATION</scope>
    <source>
        <tissue evidence="4">Whole insect</tissue>
    </source>
</reference>